<dbReference type="Proteomes" id="UP000031535">
    <property type="component" value="Unassembled WGS sequence"/>
</dbReference>
<dbReference type="RefSeq" id="WP_157015871.1">
    <property type="nucleotide sequence ID" value="NZ_JXDG01000018.1"/>
</dbReference>
<dbReference type="OrthoDB" id="7031383at2"/>
<protein>
    <submittedName>
        <fullName evidence="2">Uncharacterized protein</fullName>
    </submittedName>
</protein>
<evidence type="ECO:0000313" key="2">
    <source>
        <dbReference type="EMBL" id="KIH84481.1"/>
    </source>
</evidence>
<keyword evidence="3" id="KW-1185">Reference proteome</keyword>
<gene>
    <name evidence="2" type="ORF">UCMB321_1712</name>
</gene>
<dbReference type="AlphaFoldDB" id="A0A0C2I5J0"/>
<reference evidence="2 3" key="1">
    <citation type="submission" date="2015-01" db="EMBL/GenBank/DDBJ databases">
        <title>Complete genome of Pseudomonas batumici UCM B-321 producer of the batumin antibiotic with strong antistaphilococcal and potential anticancer activity.</title>
        <authorList>
            <person name="Klochko V.V."/>
            <person name="Zelena L.B."/>
            <person name="Elena K.A."/>
            <person name="Reva O.N."/>
        </authorList>
    </citation>
    <scope>NUCLEOTIDE SEQUENCE [LARGE SCALE GENOMIC DNA]</scope>
    <source>
        <strain evidence="2 3">UCM B-321</strain>
    </source>
</reference>
<accession>A0A0C2I5J0</accession>
<name>A0A0C2I5J0_9PSED</name>
<dbReference type="EMBL" id="JXDG01000018">
    <property type="protein sequence ID" value="KIH84481.1"/>
    <property type="molecule type" value="Genomic_DNA"/>
</dbReference>
<dbReference type="PATRIC" id="fig|226910.6.peg.1702"/>
<organism evidence="2 3">
    <name type="scientific">Pseudomonas batumici</name>
    <dbReference type="NCBI Taxonomy" id="226910"/>
    <lineage>
        <taxon>Bacteria</taxon>
        <taxon>Pseudomonadati</taxon>
        <taxon>Pseudomonadota</taxon>
        <taxon>Gammaproteobacteria</taxon>
        <taxon>Pseudomonadales</taxon>
        <taxon>Pseudomonadaceae</taxon>
        <taxon>Pseudomonas</taxon>
    </lineage>
</organism>
<feature type="compositionally biased region" description="Polar residues" evidence="1">
    <location>
        <begin position="266"/>
        <end position="277"/>
    </location>
</feature>
<sequence length="494" mass="53796">MPDINSAHRLLNEPIVNVLLPDSPDWDEIGLLPADQANKPLSVEIPPWEDAPTPDEGDTSVLRVYWNTINLVYQKEWKRDEWSGNSPPTADLFFDIEARYITHGVHELRYEVTLFNGNYDPSRPLTVTIDEVPPQLNSNSTLIFDTDHVTEQYLIDNGDKVQAAVPPYGSSAPGDTITWYWTKNPFAVVDADMVATRTLYRGENGQPQPLDFPGDMILRRGDGDFYGLYRLHDRAGNPSPYSTAYPVRVDVQPQPRDLPAPRVSEASGSPGSEQSTLKALDGVSGVTVVIPDEAAFKPGDTRSVQWGVPGTVGSLHVTVAEDAEGLRYKIPSTHIAQHMGKTIPVYYQVVGVPPNGDADSRLQNLTVQAADNWRTIQCTVPAGSASQISLAKVVQSGKAVFSLPRWAFMAVGQLVTIILSGVDASTGSQLDLTVRERLPVTATELGANAATVDVAVAVIQRFAINTALTVKVQVSFDTAASWLDFPSLNSRLVA</sequence>
<evidence type="ECO:0000256" key="1">
    <source>
        <dbReference type="SAM" id="MobiDB-lite"/>
    </source>
</evidence>
<evidence type="ECO:0000313" key="3">
    <source>
        <dbReference type="Proteomes" id="UP000031535"/>
    </source>
</evidence>
<feature type="region of interest" description="Disordered" evidence="1">
    <location>
        <begin position="252"/>
        <end position="277"/>
    </location>
</feature>
<comment type="caution">
    <text evidence="2">The sequence shown here is derived from an EMBL/GenBank/DDBJ whole genome shotgun (WGS) entry which is preliminary data.</text>
</comment>
<proteinExistence type="predicted"/>